<dbReference type="Ensembl" id="ENSPRET00000009874.1">
    <property type="protein sequence ID" value="ENSPREP00000009758.1"/>
    <property type="gene ID" value="ENSPREG00000006621.1"/>
</dbReference>
<evidence type="ECO:0000313" key="9">
    <source>
        <dbReference type="Ensembl" id="ENSPREP00000009758.1"/>
    </source>
</evidence>
<keyword evidence="10" id="KW-1185">Reference proteome</keyword>
<dbReference type="PANTHER" id="PTHR10270">
    <property type="entry name" value="SOX TRANSCRIPTION FACTOR"/>
    <property type="match status" value="1"/>
</dbReference>
<evidence type="ECO:0000256" key="6">
    <source>
        <dbReference type="SAM" id="MobiDB-lite"/>
    </source>
</evidence>
<dbReference type="InterPro" id="IPR050140">
    <property type="entry name" value="SRY-related_HMG-box_TF-like"/>
</dbReference>
<dbReference type="SUPFAM" id="SSF47095">
    <property type="entry name" value="HMG-box"/>
    <property type="match status" value="1"/>
</dbReference>
<evidence type="ECO:0000256" key="2">
    <source>
        <dbReference type="ARBA" id="ARBA00023125"/>
    </source>
</evidence>
<feature type="region of interest" description="Disordered" evidence="6">
    <location>
        <begin position="1"/>
        <end position="75"/>
    </location>
</feature>
<dbReference type="GO" id="GO:0001228">
    <property type="term" value="F:DNA-binding transcription activator activity, RNA polymerase II-specific"/>
    <property type="evidence" value="ECO:0007669"/>
    <property type="project" value="TreeGrafter"/>
</dbReference>
<proteinExistence type="predicted"/>
<dbReference type="CDD" id="cd22032">
    <property type="entry name" value="HMG-box_SoxF"/>
    <property type="match status" value="1"/>
</dbReference>
<dbReference type="STRING" id="8081.ENSPREP00000009758"/>
<protein>
    <submittedName>
        <fullName evidence="9">SRY-box transcription factor 32</fullName>
    </submittedName>
</protein>
<dbReference type="InterPro" id="IPR036910">
    <property type="entry name" value="HMG_box_dom_sf"/>
</dbReference>
<dbReference type="SMART" id="SM00398">
    <property type="entry name" value="HMG"/>
    <property type="match status" value="1"/>
</dbReference>
<dbReference type="PROSITE" id="PS50118">
    <property type="entry name" value="HMG_BOX_2"/>
    <property type="match status" value="1"/>
</dbReference>
<feature type="compositionally biased region" description="Low complexity" evidence="6">
    <location>
        <begin position="43"/>
        <end position="61"/>
    </location>
</feature>
<dbReference type="FunFam" id="1.10.30.10:FF:000040">
    <property type="entry name" value="SRY (sex determining region Y)-box 32"/>
    <property type="match status" value="1"/>
</dbReference>
<evidence type="ECO:0000256" key="4">
    <source>
        <dbReference type="ARBA" id="ARBA00023242"/>
    </source>
</evidence>
<dbReference type="InterPro" id="IPR009071">
    <property type="entry name" value="HMG_box_dom"/>
</dbReference>
<keyword evidence="2 5" id="KW-0238">DNA-binding</keyword>
<dbReference type="InterPro" id="IPR021934">
    <property type="entry name" value="Sox_C"/>
</dbReference>
<feature type="region of interest" description="Disordered" evidence="6">
    <location>
        <begin position="313"/>
        <end position="334"/>
    </location>
</feature>
<feature type="domain" description="Sox C-terminal" evidence="8">
    <location>
        <begin position="234"/>
        <end position="334"/>
    </location>
</feature>
<name>A0A3P9NJU6_POERE</name>
<evidence type="ECO:0000259" key="7">
    <source>
        <dbReference type="PROSITE" id="PS50118"/>
    </source>
</evidence>
<dbReference type="GO" id="GO:0000978">
    <property type="term" value="F:RNA polymerase II cis-regulatory region sequence-specific DNA binding"/>
    <property type="evidence" value="ECO:0007669"/>
    <property type="project" value="TreeGrafter"/>
</dbReference>
<feature type="domain" description="HMG box" evidence="7">
    <location>
        <begin position="76"/>
        <end position="144"/>
    </location>
</feature>
<feature type="region of interest" description="Disordered" evidence="6">
    <location>
        <begin position="186"/>
        <end position="269"/>
    </location>
</feature>
<dbReference type="Pfam" id="PF00505">
    <property type="entry name" value="HMG_box"/>
    <property type="match status" value="1"/>
</dbReference>
<evidence type="ECO:0000259" key="8">
    <source>
        <dbReference type="PROSITE" id="PS51516"/>
    </source>
</evidence>
<dbReference type="PANTHER" id="PTHR10270:SF11">
    <property type="entry name" value="CASANOVA"/>
    <property type="match status" value="1"/>
</dbReference>
<dbReference type="GeneTree" id="ENSGT00940000166366"/>
<keyword evidence="4 5" id="KW-0539">Nucleus</keyword>
<feature type="DNA-binding region" description="HMG box" evidence="5">
    <location>
        <begin position="76"/>
        <end position="144"/>
    </location>
</feature>
<organism evidence="9 10">
    <name type="scientific">Poecilia reticulata</name>
    <name type="common">Guppy</name>
    <name type="synonym">Acanthophacelus reticulatus</name>
    <dbReference type="NCBI Taxonomy" id="8081"/>
    <lineage>
        <taxon>Eukaryota</taxon>
        <taxon>Metazoa</taxon>
        <taxon>Chordata</taxon>
        <taxon>Craniata</taxon>
        <taxon>Vertebrata</taxon>
        <taxon>Euteleostomi</taxon>
        <taxon>Actinopterygii</taxon>
        <taxon>Neopterygii</taxon>
        <taxon>Teleostei</taxon>
        <taxon>Neoteleostei</taxon>
        <taxon>Acanthomorphata</taxon>
        <taxon>Ovalentaria</taxon>
        <taxon>Atherinomorphae</taxon>
        <taxon>Cyprinodontiformes</taxon>
        <taxon>Poeciliidae</taxon>
        <taxon>Poeciliinae</taxon>
        <taxon>Poecilia</taxon>
    </lineage>
</organism>
<reference evidence="9" key="3">
    <citation type="submission" date="2025-09" db="UniProtKB">
        <authorList>
            <consortium name="Ensembl"/>
        </authorList>
    </citation>
    <scope>IDENTIFICATION</scope>
    <source>
        <strain evidence="9">Guanapo</strain>
    </source>
</reference>
<accession>A0A3P9NJU6</accession>
<reference evidence="10" key="1">
    <citation type="submission" date="2013-11" db="EMBL/GenBank/DDBJ databases">
        <title>The genomic landscape of the Guanapo guppy.</title>
        <authorList>
            <person name="Kuenstner A."/>
            <person name="Dreyer C."/>
        </authorList>
    </citation>
    <scope>NUCLEOTIDE SEQUENCE</scope>
    <source>
        <strain evidence="10">Guanapo</strain>
    </source>
</reference>
<dbReference type="AlphaFoldDB" id="A0A3P9NJU6"/>
<evidence type="ECO:0000256" key="5">
    <source>
        <dbReference type="PROSITE-ProRule" id="PRU00267"/>
    </source>
</evidence>
<feature type="compositionally biased region" description="Low complexity" evidence="6">
    <location>
        <begin position="186"/>
        <end position="195"/>
    </location>
</feature>
<reference evidence="9" key="2">
    <citation type="submission" date="2025-08" db="UniProtKB">
        <authorList>
            <consortium name="Ensembl"/>
        </authorList>
    </citation>
    <scope>IDENTIFICATION</scope>
    <source>
        <strain evidence="9">Guanapo</strain>
    </source>
</reference>
<evidence type="ECO:0000256" key="3">
    <source>
        <dbReference type="ARBA" id="ARBA00023163"/>
    </source>
</evidence>
<keyword evidence="1" id="KW-0805">Transcription regulation</keyword>
<dbReference type="PROSITE" id="PS51516">
    <property type="entry name" value="SOX_C"/>
    <property type="match status" value="1"/>
</dbReference>
<dbReference type="GO" id="GO:0030154">
    <property type="term" value="P:cell differentiation"/>
    <property type="evidence" value="ECO:0007669"/>
    <property type="project" value="TreeGrafter"/>
</dbReference>
<evidence type="ECO:0000313" key="10">
    <source>
        <dbReference type="Proteomes" id="UP000242638"/>
    </source>
</evidence>
<dbReference type="Gene3D" id="1.10.30.10">
    <property type="entry name" value="High mobility group box domain"/>
    <property type="match status" value="1"/>
</dbReference>
<sequence length="334" mass="37936">MTAAREKTTKHQHKNMRFSQAAPHFQPCANPLESEGGQRMSEVRSPSSGPSSPMSVHSESSCASPEAKSAPTQQRVRRPLNAFIIWTKEERRRLAQLNPDLENTDLSKILGKTWKAMPLAEKRPYMQEAERLRVQHTIDYPNYKYRPRRRKQLKKNHKTPSAEASPLCSSGFSIPYNLTYLLQNNQHHQQQQQQQVFRNSPPFPHSSLHSNRYINPAVPDSEAATAADSFSSDPAVRSNPPGYQPEPQAYFSSQQRHMQHGFSSPTAPLMDQRESRLHGLQQCPAGPSLECYLEQVQLDMLYDLDRSEFEQYLVPNHRGSEPAEQSSYRGGGSV</sequence>
<dbReference type="GO" id="GO:0005634">
    <property type="term" value="C:nucleus"/>
    <property type="evidence" value="ECO:0007669"/>
    <property type="project" value="UniProtKB-UniRule"/>
</dbReference>
<evidence type="ECO:0000256" key="1">
    <source>
        <dbReference type="ARBA" id="ARBA00023015"/>
    </source>
</evidence>
<dbReference type="OMA" id="IGNQREF"/>
<dbReference type="Proteomes" id="UP000242638">
    <property type="component" value="Unassembled WGS sequence"/>
</dbReference>
<keyword evidence="3" id="KW-0804">Transcription</keyword>
<feature type="compositionally biased region" description="Polar residues" evidence="6">
    <location>
        <begin position="250"/>
        <end position="266"/>
    </location>
</feature>